<dbReference type="PROSITE" id="PS00463">
    <property type="entry name" value="ZN2_CY6_FUNGAL_1"/>
    <property type="match status" value="1"/>
</dbReference>
<evidence type="ECO:0000256" key="1">
    <source>
        <dbReference type="ARBA" id="ARBA00023015"/>
    </source>
</evidence>
<dbReference type="Proteomes" id="UP000325780">
    <property type="component" value="Unassembled WGS sequence"/>
</dbReference>
<accession>A0A5N6U7M2</accession>
<name>A0A5N6U7M2_ASPAV</name>
<dbReference type="GO" id="GO:0009893">
    <property type="term" value="P:positive regulation of metabolic process"/>
    <property type="evidence" value="ECO:0007669"/>
    <property type="project" value="UniProtKB-ARBA"/>
</dbReference>
<dbReference type="SMART" id="SM00066">
    <property type="entry name" value="GAL4"/>
    <property type="match status" value="1"/>
</dbReference>
<keyword evidence="1" id="KW-0805">Transcription regulation</keyword>
<dbReference type="GO" id="GO:0008270">
    <property type="term" value="F:zinc ion binding"/>
    <property type="evidence" value="ECO:0007669"/>
    <property type="project" value="InterPro"/>
</dbReference>
<dbReference type="Pfam" id="PF11951">
    <property type="entry name" value="Fungal_trans_2"/>
    <property type="match status" value="1"/>
</dbReference>
<dbReference type="OrthoDB" id="3525185at2759"/>
<keyword evidence="3" id="KW-0804">Transcription</keyword>
<dbReference type="InterPro" id="IPR001138">
    <property type="entry name" value="Zn2Cys6_DnaBD"/>
</dbReference>
<feature type="domain" description="Zn(2)-C6 fungal-type" evidence="5">
    <location>
        <begin position="10"/>
        <end position="38"/>
    </location>
</feature>
<keyword evidence="7" id="KW-1185">Reference proteome</keyword>
<evidence type="ECO:0000256" key="2">
    <source>
        <dbReference type="ARBA" id="ARBA00023125"/>
    </source>
</evidence>
<gene>
    <name evidence="6" type="ORF">BDV25DRAFT_147541</name>
</gene>
<protein>
    <recommendedName>
        <fullName evidence="5">Zn(2)-C6 fungal-type domain-containing protein</fullName>
    </recommendedName>
</protein>
<keyword evidence="2" id="KW-0238">DNA-binding</keyword>
<evidence type="ECO:0000256" key="4">
    <source>
        <dbReference type="ARBA" id="ARBA00023242"/>
    </source>
</evidence>
<dbReference type="PANTHER" id="PTHR38111">
    <property type="entry name" value="ZN(2)-C6 FUNGAL-TYPE DOMAIN-CONTAINING PROTEIN-RELATED"/>
    <property type="match status" value="1"/>
</dbReference>
<dbReference type="GO" id="GO:0000981">
    <property type="term" value="F:DNA-binding transcription factor activity, RNA polymerase II-specific"/>
    <property type="evidence" value="ECO:0007669"/>
    <property type="project" value="InterPro"/>
</dbReference>
<dbReference type="Gene3D" id="4.10.240.10">
    <property type="entry name" value="Zn(2)-C6 fungal-type DNA-binding domain"/>
    <property type="match status" value="1"/>
</dbReference>
<dbReference type="InterPro" id="IPR053178">
    <property type="entry name" value="Osmoadaptation_assoc"/>
</dbReference>
<dbReference type="InterPro" id="IPR021858">
    <property type="entry name" value="Fun_TF"/>
</dbReference>
<dbReference type="SUPFAM" id="SSF57701">
    <property type="entry name" value="Zn2/Cys6 DNA-binding domain"/>
    <property type="match status" value="1"/>
</dbReference>
<sequence length="493" mass="55073">MVRVAGGSKGCHACRKRKKSCDGQRPSCGQCLSRNEQCPGYVRNYKFVNTSSARVPSPNPGKASGARKGLCRLDAGKSLSSQTLVLQRSAVADYCGSYFLDNVIRSGLDIFGRYLDWMALVPSLDLREPSLRSVFLALGAARVGRTYNDDRMNRLSSQAYSLALNQLRTRIQTGAGGLEDEVLASMMFLATYETMEGSSSRGLGWASHTQAALSLVQSQGFSAEWSTVKHGLFEGLRTFAIVHCIGTRKPTFLASPEWTSLPWKGYAKSPQQYLLDLLTEVPGFLQQMDTVVSVSDPLEKYEKLAKICDNYSDFAIRLDTWYETYKHHNPGPLYWEQPSDLYKTQRTTQLYTPFAKCIVFPNPETGRIQLFYWTTHLLLFSNLGMVYQECLMGKELGLKPTLPPFPCNITRMHGIAVDIAKSMEYFLRPETVSLASCSLAFPISIALGYFEYYNLPEVQWFRVVFDHIKGFGVDVGSFIDAVADETDLALVAC</sequence>
<reference evidence="6 7" key="1">
    <citation type="submission" date="2019-04" db="EMBL/GenBank/DDBJ databases">
        <title>Friends and foes A comparative genomics study of 23 Aspergillus species from section Flavi.</title>
        <authorList>
            <consortium name="DOE Joint Genome Institute"/>
            <person name="Kjaerbolling I."/>
            <person name="Vesth T."/>
            <person name="Frisvad J.C."/>
            <person name="Nybo J.L."/>
            <person name="Theobald S."/>
            <person name="Kildgaard S."/>
            <person name="Isbrandt T."/>
            <person name="Kuo A."/>
            <person name="Sato A."/>
            <person name="Lyhne E.K."/>
            <person name="Kogle M.E."/>
            <person name="Wiebenga A."/>
            <person name="Kun R.S."/>
            <person name="Lubbers R.J."/>
            <person name="Makela M.R."/>
            <person name="Barry K."/>
            <person name="Chovatia M."/>
            <person name="Clum A."/>
            <person name="Daum C."/>
            <person name="Haridas S."/>
            <person name="He G."/>
            <person name="LaButti K."/>
            <person name="Lipzen A."/>
            <person name="Mondo S."/>
            <person name="Riley R."/>
            <person name="Salamov A."/>
            <person name="Simmons B.A."/>
            <person name="Magnuson J.K."/>
            <person name="Henrissat B."/>
            <person name="Mortensen U.H."/>
            <person name="Larsen T.O."/>
            <person name="Devries R.P."/>
            <person name="Grigoriev I.V."/>
            <person name="Machida M."/>
            <person name="Baker S.E."/>
            <person name="Andersen M.R."/>
        </authorList>
    </citation>
    <scope>NUCLEOTIDE SEQUENCE [LARGE SCALE GENOMIC DNA]</scope>
    <source>
        <strain evidence="6 7">IBT 18842</strain>
    </source>
</reference>
<dbReference type="InterPro" id="IPR036864">
    <property type="entry name" value="Zn2-C6_fun-type_DNA-bd_sf"/>
</dbReference>
<evidence type="ECO:0000256" key="3">
    <source>
        <dbReference type="ARBA" id="ARBA00023163"/>
    </source>
</evidence>
<dbReference type="Pfam" id="PF00172">
    <property type="entry name" value="Zn_clus"/>
    <property type="match status" value="1"/>
</dbReference>
<dbReference type="PANTHER" id="PTHR38111:SF11">
    <property type="entry name" value="TRANSCRIPTION FACTOR DOMAIN-CONTAINING PROTEIN-RELATED"/>
    <property type="match status" value="1"/>
</dbReference>
<dbReference type="AlphaFoldDB" id="A0A5N6U7M2"/>
<dbReference type="EMBL" id="ML742028">
    <property type="protein sequence ID" value="KAE8154594.1"/>
    <property type="molecule type" value="Genomic_DNA"/>
</dbReference>
<evidence type="ECO:0000259" key="5">
    <source>
        <dbReference type="PROSITE" id="PS50048"/>
    </source>
</evidence>
<dbReference type="PROSITE" id="PS50048">
    <property type="entry name" value="ZN2_CY6_FUNGAL_2"/>
    <property type="match status" value="1"/>
</dbReference>
<evidence type="ECO:0000313" key="6">
    <source>
        <dbReference type="EMBL" id="KAE8154594.1"/>
    </source>
</evidence>
<proteinExistence type="predicted"/>
<organism evidence="6 7">
    <name type="scientific">Aspergillus avenaceus</name>
    <dbReference type="NCBI Taxonomy" id="36643"/>
    <lineage>
        <taxon>Eukaryota</taxon>
        <taxon>Fungi</taxon>
        <taxon>Dikarya</taxon>
        <taxon>Ascomycota</taxon>
        <taxon>Pezizomycotina</taxon>
        <taxon>Eurotiomycetes</taxon>
        <taxon>Eurotiomycetidae</taxon>
        <taxon>Eurotiales</taxon>
        <taxon>Aspergillaceae</taxon>
        <taxon>Aspergillus</taxon>
        <taxon>Aspergillus subgen. Circumdati</taxon>
    </lineage>
</organism>
<dbReference type="GO" id="GO:0003677">
    <property type="term" value="F:DNA binding"/>
    <property type="evidence" value="ECO:0007669"/>
    <property type="project" value="UniProtKB-KW"/>
</dbReference>
<keyword evidence="4" id="KW-0539">Nucleus</keyword>
<dbReference type="CDD" id="cd00067">
    <property type="entry name" value="GAL4"/>
    <property type="match status" value="1"/>
</dbReference>
<evidence type="ECO:0000313" key="7">
    <source>
        <dbReference type="Proteomes" id="UP000325780"/>
    </source>
</evidence>